<protein>
    <submittedName>
        <fullName evidence="1">OLC1v1010889C1</fullName>
    </submittedName>
</protein>
<dbReference type="InterPro" id="IPR029058">
    <property type="entry name" value="AB_hydrolase_fold"/>
</dbReference>
<reference evidence="1" key="1">
    <citation type="submission" date="2023-03" db="EMBL/GenBank/DDBJ databases">
        <authorList>
            <person name="Julca I."/>
        </authorList>
    </citation>
    <scope>NUCLEOTIDE SEQUENCE</scope>
</reference>
<dbReference type="InterPro" id="IPR008547">
    <property type="entry name" value="DUF829_TMEM53"/>
</dbReference>
<dbReference type="SUPFAM" id="SSF53474">
    <property type="entry name" value="alpha/beta-Hydrolases"/>
    <property type="match status" value="1"/>
</dbReference>
<dbReference type="PANTHER" id="PTHR12265:SF11">
    <property type="entry name" value="ALPHA_BETA-HYDROLASES SUPERFAMILY PROTEIN"/>
    <property type="match status" value="1"/>
</dbReference>
<gene>
    <name evidence="1" type="ORF">OLC1_LOCUS18369</name>
</gene>
<organism evidence="1 2">
    <name type="scientific">Oldenlandia corymbosa var. corymbosa</name>
    <dbReference type="NCBI Taxonomy" id="529605"/>
    <lineage>
        <taxon>Eukaryota</taxon>
        <taxon>Viridiplantae</taxon>
        <taxon>Streptophyta</taxon>
        <taxon>Embryophyta</taxon>
        <taxon>Tracheophyta</taxon>
        <taxon>Spermatophyta</taxon>
        <taxon>Magnoliopsida</taxon>
        <taxon>eudicotyledons</taxon>
        <taxon>Gunneridae</taxon>
        <taxon>Pentapetalae</taxon>
        <taxon>asterids</taxon>
        <taxon>lamiids</taxon>
        <taxon>Gentianales</taxon>
        <taxon>Rubiaceae</taxon>
        <taxon>Rubioideae</taxon>
        <taxon>Spermacoceae</taxon>
        <taxon>Hedyotis-Oldenlandia complex</taxon>
        <taxon>Oldenlandia</taxon>
    </lineage>
</organism>
<keyword evidence="2" id="KW-1185">Reference proteome</keyword>
<dbReference type="AlphaFoldDB" id="A0AAV1DSH4"/>
<dbReference type="PANTHER" id="PTHR12265">
    <property type="entry name" value="TRANSMEMBRANE PROTEIN 53"/>
    <property type="match status" value="1"/>
</dbReference>
<evidence type="ECO:0000313" key="1">
    <source>
        <dbReference type="EMBL" id="CAI9110802.1"/>
    </source>
</evidence>
<accession>A0AAV1DSH4</accession>
<dbReference type="Pfam" id="PF05705">
    <property type="entry name" value="DUF829"/>
    <property type="match status" value="1"/>
</dbReference>
<proteinExistence type="predicted"/>
<dbReference type="Proteomes" id="UP001161247">
    <property type="component" value="Chromosome 6"/>
</dbReference>
<evidence type="ECO:0000313" key="2">
    <source>
        <dbReference type="Proteomes" id="UP001161247"/>
    </source>
</evidence>
<name>A0AAV1DSH4_OLDCO</name>
<dbReference type="EMBL" id="OX459123">
    <property type="protein sequence ID" value="CAI9110802.1"/>
    <property type="molecule type" value="Genomic_DNA"/>
</dbReference>
<sequence length="411" mass="45983">MEASVRILLNSSARQFTPCFHPLKIAPILSSPNYRPRSAPLPPASLLHRQNHHPIICSNAYVPHHGSQASIPFGFSNPVSISGFNLDKIIFSSNFSRFFSDPKQKSFEWNYAQNGIHGRENGIIGEKGPIVTAVLLGWLGAKPKHLRKYVELYNSRGIHAITFVASINDVLSFDLGKKLEDRISGLTHELTSWLSESEKDGRERFLIFHTFSNTGWLGYGAILDNLLNKPNLLEKVKGCVVDSGGDPNIDPKVWAAGFTAALLKKYSSSAYPSVEQGDLNALEKGMDTSKIGKPLLIETMLLSALEKFFSYILNLREVNQKLAKIVATLSNNQPSCPLLYLYSAADKVIPYQAVESFIELQRRSGRDVRSFNFGTSPHVDHYRTFPSLYTSEIEKFLNDCLLMAKNFKMKQ</sequence>